<accession>M0CXM8</accession>
<evidence type="ECO:0008006" key="3">
    <source>
        <dbReference type="Google" id="ProtNLM"/>
    </source>
</evidence>
<dbReference type="AlphaFoldDB" id="M0CXM8"/>
<dbReference type="Proteomes" id="UP000011615">
    <property type="component" value="Unassembled WGS sequence"/>
</dbReference>
<evidence type="ECO:0000313" key="1">
    <source>
        <dbReference type="EMBL" id="ELZ26639.1"/>
    </source>
</evidence>
<dbReference type="OrthoDB" id="374469at2157"/>
<reference evidence="1 2" key="1">
    <citation type="journal article" date="2014" name="PLoS Genet.">
        <title>Phylogenetically driven sequencing of extremely halophilic archaea reveals strategies for static and dynamic osmo-response.</title>
        <authorList>
            <person name="Becker E.A."/>
            <person name="Seitzer P.M."/>
            <person name="Tritt A."/>
            <person name="Larsen D."/>
            <person name="Krusor M."/>
            <person name="Yao A.I."/>
            <person name="Wu D."/>
            <person name="Madern D."/>
            <person name="Eisen J.A."/>
            <person name="Darling A.E."/>
            <person name="Facciotti M.T."/>
        </authorList>
    </citation>
    <scope>NUCLEOTIDE SEQUENCE [LARGE SCALE GENOMIC DNA]</scope>
    <source>
        <strain evidence="1 2">JCM 13563</strain>
    </source>
</reference>
<name>M0CXM8_9EURY</name>
<dbReference type="EMBL" id="AOIT01000005">
    <property type="protein sequence ID" value="ELZ26639.1"/>
    <property type="molecule type" value="Genomic_DNA"/>
</dbReference>
<keyword evidence="2" id="KW-1185">Reference proteome</keyword>
<sequence>RGKAIEKYRLPIEAFDYPALLTLTIENVSDPEQGKEAVQGAFGRLRRRVIPPSGTVERPDGEGGTKTVRWVWKMGDDGGEPADFYWKSALCEAGEYDLARRLQKKYVDQGRGIPFSELVPAGLYGIDIKQQDSERYHVHLHALCEMPFVPQAAIASIWEDLTDASVIDVRRRGDLLAETIGYVCKAPEFETVEDEVEYLTALKGSRLMQPFGELHGNISDAPSLLECSNCGRAPQFWNYLGLVDEAYDNMTVATSEGDRPPPK</sequence>
<organism evidence="1 2">
    <name type="scientific">Natrinema limicola JCM 13563</name>
    <dbReference type="NCBI Taxonomy" id="1230457"/>
    <lineage>
        <taxon>Archaea</taxon>
        <taxon>Methanobacteriati</taxon>
        <taxon>Methanobacteriota</taxon>
        <taxon>Stenosarchaea group</taxon>
        <taxon>Halobacteria</taxon>
        <taxon>Halobacteriales</taxon>
        <taxon>Natrialbaceae</taxon>
        <taxon>Natrinema</taxon>
    </lineage>
</organism>
<proteinExistence type="predicted"/>
<feature type="non-terminal residue" evidence="1">
    <location>
        <position position="1"/>
    </location>
</feature>
<dbReference type="PATRIC" id="fig|1230457.4.peg.2"/>
<dbReference type="RefSeq" id="WP_008008567.1">
    <property type="nucleotide sequence ID" value="NZ_AOIT01000005.1"/>
</dbReference>
<evidence type="ECO:0000313" key="2">
    <source>
        <dbReference type="Proteomes" id="UP000011615"/>
    </source>
</evidence>
<comment type="caution">
    <text evidence="1">The sequence shown here is derived from an EMBL/GenBank/DDBJ whole genome shotgun (WGS) entry which is preliminary data.</text>
</comment>
<gene>
    <name evidence="1" type="ORF">C476_00032</name>
</gene>
<dbReference type="eggNOG" id="ENOG502N5P1">
    <property type="taxonomic scope" value="Archaea"/>
</dbReference>
<protein>
    <recommendedName>
        <fullName evidence="3">Replication protein</fullName>
    </recommendedName>
</protein>